<dbReference type="Pfam" id="PF12385">
    <property type="entry name" value="Peptidase_C70"/>
    <property type="match status" value="1"/>
</dbReference>
<comment type="caution">
    <text evidence="1">The sequence shown here is derived from an EMBL/GenBank/DDBJ whole genome shotgun (WGS) entry which is preliminary data.</text>
</comment>
<protein>
    <recommendedName>
        <fullName evidence="3">Peptidase C39-like domain-containing protein</fullName>
    </recommendedName>
</protein>
<sequence>MAKELVKTKRLELVFGSLLAASVFIAGCCKPPVIGSQAVTLRPQETSMWCWAASGEMIMDFLGHDVSQCDQANKRFGSSDCCNNPVPSTCINGGWPEFDKYNFEFKTTSDAPLSWDQVKDQIYCKKKPFAFSWHWSGGGGHMMVVIGYVTIDGTNYVTINDPWPPNTGDQRVNTYATYVSGSGYTHWNDYYDVTYK</sequence>
<dbReference type="PROSITE" id="PS51257">
    <property type="entry name" value="PROKAR_LIPOPROTEIN"/>
    <property type="match status" value="1"/>
</dbReference>
<proteinExistence type="predicted"/>
<evidence type="ECO:0000313" key="2">
    <source>
        <dbReference type="Proteomes" id="UP000189681"/>
    </source>
</evidence>
<dbReference type="Gene3D" id="3.90.70.10">
    <property type="entry name" value="Cysteine proteinases"/>
    <property type="match status" value="1"/>
</dbReference>
<dbReference type="AlphaFoldDB" id="A0A1V4AT58"/>
<dbReference type="InterPro" id="IPR022118">
    <property type="entry name" value="Peptidase_C70_AvrRpt2"/>
</dbReference>
<name>A0A1V4AT58_9BACT</name>
<dbReference type="EMBL" id="AYTS01000090">
    <property type="protein sequence ID" value="OOP56221.1"/>
    <property type="molecule type" value="Genomic_DNA"/>
</dbReference>
<dbReference type="Proteomes" id="UP000189681">
    <property type="component" value="Unassembled WGS sequence"/>
</dbReference>
<gene>
    <name evidence="1" type="ORF">AYP45_10285</name>
</gene>
<evidence type="ECO:0000313" key="1">
    <source>
        <dbReference type="EMBL" id="OOP56221.1"/>
    </source>
</evidence>
<accession>A0A1V4AT58</accession>
<evidence type="ECO:0008006" key="3">
    <source>
        <dbReference type="Google" id="ProtNLM"/>
    </source>
</evidence>
<reference evidence="1 2" key="1">
    <citation type="journal article" date="2017" name="Water Res.">
        <title>Discovery and metagenomic analysis of an anammox bacterial enrichment related to Candidatus "Brocadia caroliniensis" in a full-scale glycerol-fed nitritation-denitritation separate centrate treatment process.</title>
        <authorList>
            <person name="Park H."/>
            <person name="Brotto A.C."/>
            <person name="van Loosdrecht M.C."/>
            <person name="Chandran K."/>
        </authorList>
    </citation>
    <scope>NUCLEOTIDE SEQUENCE [LARGE SCALE GENOMIC DNA]</scope>
    <source>
        <strain evidence="1">26THWARD</strain>
    </source>
</reference>
<dbReference type="STRING" id="1004156.AYP45_10285"/>
<organism evidence="1 2">
    <name type="scientific">Candidatus Brocadia carolinensis</name>
    <dbReference type="NCBI Taxonomy" id="1004156"/>
    <lineage>
        <taxon>Bacteria</taxon>
        <taxon>Pseudomonadati</taxon>
        <taxon>Planctomycetota</taxon>
        <taxon>Candidatus Brocadiia</taxon>
        <taxon>Candidatus Brocadiales</taxon>
        <taxon>Candidatus Brocadiaceae</taxon>
        <taxon>Candidatus Brocadia</taxon>
    </lineage>
</organism>